<dbReference type="RefSeq" id="WP_177169718.1">
    <property type="nucleotide sequence ID" value="NZ_FOGV01000017.1"/>
</dbReference>
<dbReference type="InterPro" id="IPR023772">
    <property type="entry name" value="DNA-bd_HTH_TetR-type_CS"/>
</dbReference>
<dbReference type="Gene3D" id="1.10.357.10">
    <property type="entry name" value="Tetracycline Repressor, domain 2"/>
    <property type="match status" value="1"/>
</dbReference>
<dbReference type="PRINTS" id="PR00455">
    <property type="entry name" value="HTHTETR"/>
</dbReference>
<evidence type="ECO:0000256" key="1">
    <source>
        <dbReference type="ARBA" id="ARBA00022491"/>
    </source>
</evidence>
<feature type="domain" description="HTH tetR-type" evidence="4">
    <location>
        <begin position="3"/>
        <end position="63"/>
    </location>
</feature>
<protein>
    <submittedName>
        <fullName evidence="5">DNA-binding transcriptional regulator, AcrR family</fullName>
    </submittedName>
</protein>
<dbReference type="SUPFAM" id="SSF46689">
    <property type="entry name" value="Homeodomain-like"/>
    <property type="match status" value="1"/>
</dbReference>
<reference evidence="6" key="1">
    <citation type="submission" date="2016-10" db="EMBL/GenBank/DDBJ databases">
        <authorList>
            <person name="de Groot N.N."/>
        </authorList>
    </citation>
    <scope>NUCLEOTIDE SEQUENCE [LARGE SCALE GENOMIC DNA]</scope>
    <source>
        <strain evidence="6">10nlg</strain>
    </source>
</reference>
<dbReference type="InterPro" id="IPR009057">
    <property type="entry name" value="Homeodomain-like_sf"/>
</dbReference>
<dbReference type="Pfam" id="PF00440">
    <property type="entry name" value="TetR_N"/>
    <property type="match status" value="1"/>
</dbReference>
<feature type="DNA-binding region" description="H-T-H motif" evidence="3">
    <location>
        <begin position="26"/>
        <end position="45"/>
    </location>
</feature>
<keyword evidence="2 3" id="KW-0238">DNA-binding</keyword>
<evidence type="ECO:0000256" key="3">
    <source>
        <dbReference type="PROSITE-ProRule" id="PRU00335"/>
    </source>
</evidence>
<dbReference type="PROSITE" id="PS50977">
    <property type="entry name" value="HTH_TETR_2"/>
    <property type="match status" value="1"/>
</dbReference>
<evidence type="ECO:0000256" key="2">
    <source>
        <dbReference type="ARBA" id="ARBA00023125"/>
    </source>
</evidence>
<sequence>MSADKRSLLINTAIDVIREQGFEKTSVSQIVGRAGVAQGTFYLYFKTKNELIPAIAREIFDIQLDRTKEAFPKEPASLDELLKKLIEITYTITEEYKDLITFIYSGMAFYHSFETWEQIYAPYYEWLMSKFVSLQDTGEIQTDTPFAYAANYTVGFIEHAAESFYLSGALSENPEQSKHECFVFLRKALQP</sequence>
<dbReference type="AlphaFoldDB" id="A0A1H9V281"/>
<name>A0A1H9V281_9BACI</name>
<dbReference type="GO" id="GO:0003677">
    <property type="term" value="F:DNA binding"/>
    <property type="evidence" value="ECO:0007669"/>
    <property type="project" value="UniProtKB-UniRule"/>
</dbReference>
<evidence type="ECO:0000313" key="5">
    <source>
        <dbReference type="EMBL" id="SES15836.1"/>
    </source>
</evidence>
<dbReference type="InterPro" id="IPR050624">
    <property type="entry name" value="HTH-type_Tx_Regulator"/>
</dbReference>
<keyword evidence="1" id="KW-0678">Repressor</keyword>
<dbReference type="Pfam" id="PF17934">
    <property type="entry name" value="TetR_C_26"/>
    <property type="match status" value="1"/>
</dbReference>
<dbReference type="SUPFAM" id="SSF48498">
    <property type="entry name" value="Tetracyclin repressor-like, C-terminal domain"/>
    <property type="match status" value="1"/>
</dbReference>
<dbReference type="PANTHER" id="PTHR43479:SF8">
    <property type="entry name" value="TRANSCRIPTIONAL REGULATOR, TETR FAMILY"/>
    <property type="match status" value="1"/>
</dbReference>
<dbReference type="PROSITE" id="PS01081">
    <property type="entry name" value="HTH_TETR_1"/>
    <property type="match status" value="1"/>
</dbReference>
<dbReference type="InterPro" id="IPR041603">
    <property type="entry name" value="YvdT_C"/>
</dbReference>
<dbReference type="Proteomes" id="UP000199318">
    <property type="component" value="Unassembled WGS sequence"/>
</dbReference>
<dbReference type="PANTHER" id="PTHR43479">
    <property type="entry name" value="ACREF/ENVCD OPERON REPRESSOR-RELATED"/>
    <property type="match status" value="1"/>
</dbReference>
<evidence type="ECO:0000259" key="4">
    <source>
        <dbReference type="PROSITE" id="PS50977"/>
    </source>
</evidence>
<keyword evidence="6" id="KW-1185">Reference proteome</keyword>
<accession>A0A1H9V281</accession>
<proteinExistence type="predicted"/>
<dbReference type="STRING" id="1464123.SAMN05444126_11753"/>
<organism evidence="5 6">
    <name type="scientific">Salisediminibacterium halotolerans</name>
    <dbReference type="NCBI Taxonomy" id="517425"/>
    <lineage>
        <taxon>Bacteria</taxon>
        <taxon>Bacillati</taxon>
        <taxon>Bacillota</taxon>
        <taxon>Bacilli</taxon>
        <taxon>Bacillales</taxon>
        <taxon>Bacillaceae</taxon>
        <taxon>Salisediminibacterium</taxon>
    </lineage>
</organism>
<dbReference type="EMBL" id="FOGV01000017">
    <property type="protein sequence ID" value="SES15836.1"/>
    <property type="molecule type" value="Genomic_DNA"/>
</dbReference>
<dbReference type="InterPro" id="IPR001647">
    <property type="entry name" value="HTH_TetR"/>
</dbReference>
<comment type="caution">
    <text evidence="5">The sequence shown here is derived from an EMBL/GenBank/DDBJ whole genome shotgun (WGS) entry which is preliminary data.</text>
</comment>
<gene>
    <name evidence="5" type="ORF">SAMN05444126_11753</name>
</gene>
<evidence type="ECO:0000313" key="6">
    <source>
        <dbReference type="Proteomes" id="UP000199318"/>
    </source>
</evidence>
<dbReference type="InterPro" id="IPR036271">
    <property type="entry name" value="Tet_transcr_reg_TetR-rel_C_sf"/>
</dbReference>